<gene>
    <name evidence="1" type="ORF">HYFRA_00008485</name>
</gene>
<reference evidence="1" key="1">
    <citation type="submission" date="2021-07" db="EMBL/GenBank/DDBJ databases">
        <authorList>
            <person name="Durling M."/>
        </authorList>
    </citation>
    <scope>NUCLEOTIDE SEQUENCE</scope>
</reference>
<dbReference type="EMBL" id="CAJVRL010000035">
    <property type="protein sequence ID" value="CAG8950247.1"/>
    <property type="molecule type" value="Genomic_DNA"/>
</dbReference>
<dbReference type="OrthoDB" id="10573687at2759"/>
<comment type="caution">
    <text evidence="1">The sequence shown here is derived from an EMBL/GenBank/DDBJ whole genome shotgun (WGS) entry which is preliminary data.</text>
</comment>
<protein>
    <submittedName>
        <fullName evidence="1">Uncharacterized protein</fullName>
    </submittedName>
</protein>
<sequence length="157" mass="17822">MSSLALLHSTFSHLPLSSQTTLSHPHTESKVNIRYQNIKVKSYLKMSGRSQFKEAMLKTTKNIFINSYDWTLSEGKWQEINGQAPGGRRAVLRAKLASGQAFKNGESKNFKFTDADVEKLQQLVERAAAHGEEHEDTISLENASKEHRNVLIHWKTK</sequence>
<evidence type="ECO:0000313" key="2">
    <source>
        <dbReference type="Proteomes" id="UP000696280"/>
    </source>
</evidence>
<name>A0A9N9KRI5_9HELO</name>
<accession>A0A9N9KRI5</accession>
<dbReference type="AlphaFoldDB" id="A0A9N9KRI5"/>
<evidence type="ECO:0000313" key="1">
    <source>
        <dbReference type="EMBL" id="CAG8950247.1"/>
    </source>
</evidence>
<organism evidence="1 2">
    <name type="scientific">Hymenoscyphus fraxineus</name>
    <dbReference type="NCBI Taxonomy" id="746836"/>
    <lineage>
        <taxon>Eukaryota</taxon>
        <taxon>Fungi</taxon>
        <taxon>Dikarya</taxon>
        <taxon>Ascomycota</taxon>
        <taxon>Pezizomycotina</taxon>
        <taxon>Leotiomycetes</taxon>
        <taxon>Helotiales</taxon>
        <taxon>Helotiaceae</taxon>
        <taxon>Hymenoscyphus</taxon>
    </lineage>
</organism>
<keyword evidence="2" id="KW-1185">Reference proteome</keyword>
<proteinExistence type="predicted"/>
<dbReference type="Proteomes" id="UP000696280">
    <property type="component" value="Unassembled WGS sequence"/>
</dbReference>